<feature type="compositionally biased region" description="Basic and acidic residues" evidence="2">
    <location>
        <begin position="1"/>
        <end position="18"/>
    </location>
</feature>
<feature type="compositionally biased region" description="Low complexity" evidence="2">
    <location>
        <begin position="172"/>
        <end position="182"/>
    </location>
</feature>
<evidence type="ECO:0000313" key="3">
    <source>
        <dbReference type="EMBL" id="KAK3043766.1"/>
    </source>
</evidence>
<dbReference type="Proteomes" id="UP001188597">
    <property type="component" value="Unassembled WGS sequence"/>
</dbReference>
<feature type="region of interest" description="Disordered" evidence="2">
    <location>
        <begin position="166"/>
        <end position="187"/>
    </location>
</feature>
<proteinExistence type="predicted"/>
<reference evidence="3" key="1">
    <citation type="submission" date="2022-12" db="EMBL/GenBank/DDBJ databases">
        <title>Draft genome assemblies for two species of Escallonia (Escalloniales).</title>
        <authorList>
            <person name="Chanderbali A."/>
            <person name="Dervinis C."/>
            <person name="Anghel I."/>
            <person name="Soltis D."/>
            <person name="Soltis P."/>
            <person name="Zapata F."/>
        </authorList>
    </citation>
    <scope>NUCLEOTIDE SEQUENCE</scope>
    <source>
        <strain evidence="3">UCBG64.0493</strain>
        <tissue evidence="3">Leaf</tissue>
    </source>
</reference>
<dbReference type="AlphaFoldDB" id="A0AA88XCR4"/>
<dbReference type="PANTHER" id="PTHR33184:SF72">
    <property type="entry name" value="BETA-1,3-N-ACETYLGLUCOSAMINYLTRANSFERASE FAMILY PROTEIN"/>
    <property type="match status" value="1"/>
</dbReference>
<dbReference type="PANTHER" id="PTHR33184">
    <property type="entry name" value="PROTEIN TAPETUM DETERMINANT 1-LIKE-RELATED"/>
    <property type="match status" value="1"/>
</dbReference>
<gene>
    <name evidence="3" type="ORF">RJ639_001962</name>
</gene>
<dbReference type="Pfam" id="PF24068">
    <property type="entry name" value="TPD1_C"/>
    <property type="match status" value="1"/>
</dbReference>
<keyword evidence="1" id="KW-0732">Signal</keyword>
<protein>
    <submittedName>
        <fullName evidence="3">Uncharacterized protein</fullName>
    </submittedName>
</protein>
<evidence type="ECO:0000256" key="1">
    <source>
        <dbReference type="ARBA" id="ARBA00022729"/>
    </source>
</evidence>
<feature type="region of interest" description="Disordered" evidence="2">
    <location>
        <begin position="99"/>
        <end position="123"/>
    </location>
</feature>
<evidence type="ECO:0000256" key="2">
    <source>
        <dbReference type="SAM" id="MobiDB-lite"/>
    </source>
</evidence>
<evidence type="ECO:0000313" key="4">
    <source>
        <dbReference type="Proteomes" id="UP001188597"/>
    </source>
</evidence>
<dbReference type="InterPro" id="IPR040361">
    <property type="entry name" value="TPD1"/>
</dbReference>
<comment type="caution">
    <text evidence="3">The sequence shown here is derived from an EMBL/GenBank/DDBJ whole genome shotgun (WGS) entry which is preliminary data.</text>
</comment>
<keyword evidence="4" id="KW-1185">Reference proteome</keyword>
<dbReference type="GO" id="GO:0001709">
    <property type="term" value="P:cell fate determination"/>
    <property type="evidence" value="ECO:0007669"/>
    <property type="project" value="TreeGrafter"/>
</dbReference>
<feature type="region of interest" description="Disordered" evidence="2">
    <location>
        <begin position="1"/>
        <end position="24"/>
    </location>
</feature>
<name>A0AA88XCR4_9ASTE</name>
<dbReference type="EMBL" id="JAVXUP010000002">
    <property type="protein sequence ID" value="KAK3043766.1"/>
    <property type="molecule type" value="Genomic_DNA"/>
</dbReference>
<accession>A0AA88XCR4</accession>
<sequence>MDHSAKGPRTDIDVKTEDDSLSSADHCESLPVASYVHQLEYGQDVYHGVPARERNYGKKPFEMEYLSGRRDFSSASSNGPMGSMPIQDNMNLTIDQEANSEDKSTQMRGTRFSAPDCDSDEDKVISTDPLLKMNKDKQVLSDEVTSAKNLSPRKCGFMDADSIGDAARGKKSWGSGSDSPSPGHRPQICSSILKDVPFENNLASLGDPGFSKLRQQAGWPEWWLRPPPIQEDKILEITFPYEIGKQITTIYIAQHDFEDQLFVYWFPWHGTGSLQCYPGKPTIKQVTTGKQVENKPEWNVTVANECPCVQTEVKLSLLGFQTVEKVDPSILVVDGSVGVLQQNINPFSGISFTYAWDTSKPITPLSSQENCS</sequence>
<organism evidence="3 4">
    <name type="scientific">Escallonia herrerae</name>
    <dbReference type="NCBI Taxonomy" id="1293975"/>
    <lineage>
        <taxon>Eukaryota</taxon>
        <taxon>Viridiplantae</taxon>
        <taxon>Streptophyta</taxon>
        <taxon>Embryophyta</taxon>
        <taxon>Tracheophyta</taxon>
        <taxon>Spermatophyta</taxon>
        <taxon>Magnoliopsida</taxon>
        <taxon>eudicotyledons</taxon>
        <taxon>Gunneridae</taxon>
        <taxon>Pentapetalae</taxon>
        <taxon>asterids</taxon>
        <taxon>campanulids</taxon>
        <taxon>Escalloniales</taxon>
        <taxon>Escalloniaceae</taxon>
        <taxon>Escallonia</taxon>
    </lineage>
</organism>